<dbReference type="STRING" id="476652.DEAC_c13010"/>
<feature type="transmembrane region" description="Helical" evidence="1">
    <location>
        <begin position="34"/>
        <end position="51"/>
    </location>
</feature>
<proteinExistence type="predicted"/>
<evidence type="ECO:0000313" key="2">
    <source>
        <dbReference type="EMBL" id="KLU66635.1"/>
    </source>
</evidence>
<keyword evidence="3" id="KW-1185">Reference proteome</keyword>
<evidence type="ECO:0000256" key="1">
    <source>
        <dbReference type="SAM" id="Phobius"/>
    </source>
</evidence>
<dbReference type="RefSeq" id="WP_047809191.1">
    <property type="nucleotide sequence ID" value="NZ_LDZY01000004.1"/>
</dbReference>
<comment type="caution">
    <text evidence="2">The sequence shown here is derived from an EMBL/GenBank/DDBJ whole genome shotgun (WGS) entry which is preliminary data.</text>
</comment>
<dbReference type="Proteomes" id="UP000036356">
    <property type="component" value="Unassembled WGS sequence"/>
</dbReference>
<name>A0A0J1FT42_9FIRM</name>
<evidence type="ECO:0000313" key="3">
    <source>
        <dbReference type="Proteomes" id="UP000036356"/>
    </source>
</evidence>
<accession>A0A0J1FT42</accession>
<keyword evidence="1" id="KW-0472">Membrane</keyword>
<reference evidence="2 3" key="1">
    <citation type="submission" date="2015-06" db="EMBL/GenBank/DDBJ databases">
        <title>Draft genome of the moderately acidophilic sulfate reducer Candidatus Desulfosporosinus acididurans strain M1.</title>
        <authorList>
            <person name="Poehlein A."/>
            <person name="Petzsch P."/>
            <person name="Johnson B.D."/>
            <person name="Schloemann M."/>
            <person name="Daniel R."/>
            <person name="Muehling M."/>
        </authorList>
    </citation>
    <scope>NUCLEOTIDE SEQUENCE [LARGE SCALE GENOMIC DNA]</scope>
    <source>
        <strain evidence="2 3">M1</strain>
    </source>
</reference>
<feature type="transmembrane region" description="Helical" evidence="1">
    <location>
        <begin position="7"/>
        <end position="28"/>
    </location>
</feature>
<dbReference type="EMBL" id="LDZY01000004">
    <property type="protein sequence ID" value="KLU66635.1"/>
    <property type="molecule type" value="Genomic_DNA"/>
</dbReference>
<feature type="transmembrane region" description="Helical" evidence="1">
    <location>
        <begin position="99"/>
        <end position="120"/>
    </location>
</feature>
<gene>
    <name evidence="2" type="ORF">DEAC_c13010</name>
</gene>
<keyword evidence="1" id="KW-0812">Transmembrane</keyword>
<dbReference type="AlphaFoldDB" id="A0A0J1FT42"/>
<keyword evidence="1" id="KW-1133">Transmembrane helix</keyword>
<protein>
    <submittedName>
        <fullName evidence="2">Uncharacterized protein</fullName>
    </submittedName>
</protein>
<dbReference type="PATRIC" id="fig|476652.3.peg.1338"/>
<organism evidence="2 3">
    <name type="scientific">Desulfosporosinus acididurans</name>
    <dbReference type="NCBI Taxonomy" id="476652"/>
    <lineage>
        <taxon>Bacteria</taxon>
        <taxon>Bacillati</taxon>
        <taxon>Bacillota</taxon>
        <taxon>Clostridia</taxon>
        <taxon>Eubacteriales</taxon>
        <taxon>Desulfitobacteriaceae</taxon>
        <taxon>Desulfosporosinus</taxon>
    </lineage>
</organism>
<sequence length="133" mass="14556">MVNKLLSIILGAVLWGLGTYINIVVAIAKYGLPAFLAGVLLALGFLATKALSEEKTSIDLWIIILRGLAVESLLFPLANLAMVYLLAKGFPFEETRAVLIESGLIAVILAGVFFFNAHLLNTKIRRWRMGIKK</sequence>
<feature type="transmembrane region" description="Helical" evidence="1">
    <location>
        <begin position="63"/>
        <end position="87"/>
    </location>
</feature>